<dbReference type="RefSeq" id="WP_103220022.1">
    <property type="nucleotide sequence ID" value="NZ_LGIY01000009.1"/>
</dbReference>
<organism evidence="2 3">
    <name type="scientific">Lacticaseibacillus paracasei</name>
    <name type="common">Lactobacillus paracasei</name>
    <dbReference type="NCBI Taxonomy" id="1597"/>
    <lineage>
        <taxon>Bacteria</taxon>
        <taxon>Bacillati</taxon>
        <taxon>Bacillota</taxon>
        <taxon>Bacilli</taxon>
        <taxon>Lactobacillales</taxon>
        <taxon>Lactobacillaceae</taxon>
        <taxon>Lacticaseibacillus</taxon>
    </lineage>
</organism>
<dbReference type="Proteomes" id="UP000237433">
    <property type="component" value="Unassembled WGS sequence"/>
</dbReference>
<reference evidence="2 3" key="1">
    <citation type="journal article" date="2015" name="J. Am. Soc. Brew. Chem.">
        <title>Dissolved carbon dioxide selects for lactic acid bacteria able to grow in and spoil packaged beer.</title>
        <authorList>
            <person name="Bergsveinson J."/>
            <person name="Redekop A."/>
            <person name="Zoerb S."/>
            <person name="Ziola B."/>
        </authorList>
    </citation>
    <scope>NUCLEOTIDE SEQUENCE [LARGE SCALE GENOMIC DNA]</scope>
    <source>
        <strain evidence="2 3">CCC B1205</strain>
    </source>
</reference>
<comment type="caution">
    <text evidence="2">The sequence shown here is derived from an EMBL/GenBank/DDBJ whole genome shotgun (WGS) entry which is preliminary data.</text>
</comment>
<dbReference type="AlphaFoldDB" id="A0ABD6W138"/>
<protein>
    <recommendedName>
        <fullName evidence="1">CD-NTase associated protein 4-like DNA endonuclease domain-containing protein</fullName>
    </recommendedName>
</protein>
<accession>A0ABD6W138</accession>
<sequence length="311" mass="35055">MANDNGGAIAQKGFTYQNAVISLVAIRNYQKPGFQIFVEADDDFEIVSDNNYHAYIQVKGHKRVSLKTLLRKSTGKKSILEKNLGSGDNSALHKIVVYNFSDKDLNLMQEIDTDEIFCKAYLFSKEQMAMISHPRSQTLSLIKTDFNSDFSAATKYLIGEMTAEGISVDKKGQIALGELWQLILQKSEKEIQSSDDRELKKITANDLIPIFEKVAALELFDEILSKFGFSLFRNKKIKLEKSKIILQYTTEKAVALKWLGNCDLENTNEVDLIRNFLTTGILHGLDENTVYAICISAPSLQFKCNTLTTRP</sequence>
<name>A0ABD6W138_LACPA</name>
<evidence type="ECO:0000259" key="1">
    <source>
        <dbReference type="Pfam" id="PF14130"/>
    </source>
</evidence>
<proteinExistence type="predicted"/>
<evidence type="ECO:0000313" key="3">
    <source>
        <dbReference type="Proteomes" id="UP000237433"/>
    </source>
</evidence>
<dbReference type="InterPro" id="IPR025382">
    <property type="entry name" value="Cap4-like_endonuclease_dom"/>
</dbReference>
<feature type="domain" description="CD-NTase associated protein 4-like DNA endonuclease" evidence="1">
    <location>
        <begin position="6"/>
        <end position="174"/>
    </location>
</feature>
<evidence type="ECO:0000313" key="2">
    <source>
        <dbReference type="EMBL" id="POE43103.1"/>
    </source>
</evidence>
<dbReference type="Pfam" id="PF14130">
    <property type="entry name" value="Cap4_nuclease"/>
    <property type="match status" value="1"/>
</dbReference>
<gene>
    <name evidence="2" type="ORF">ACX51_07040</name>
</gene>
<dbReference type="EMBL" id="LGIY01000009">
    <property type="protein sequence ID" value="POE43103.1"/>
    <property type="molecule type" value="Genomic_DNA"/>
</dbReference>